<sequence length="417" mass="45578">MKGFVDAPNYFIELLEGGTTLDDVIDNHVYEQSLAEKNAFVVADLGALMRQHVLWQTTMPLVRPFYPVSCNSSPVVIEVLSALGVGFVCANKAETTLVLNHDVPPENIILSGVCKQLSLIKHAAKTGINYLVFENELELRKIARAHPEAKLLLQASTEAQVEEASLTIGCSLKGCRHLLEMAKELSVNVVGVTAESSLLLQKELGFDMKILDIGGGFSGSEFQLKQVHSIVRPLLEAYFPSASGVSVIAEPGNFFVFSSFTLAVNVIGKKAVYRDLHCSTHDELTPNDAPEFVYYMNDGVYGSFMGKLFGNVITTPSVHKMSLTLDEPVFSSSLWGPSCDPLEQVVEHCLLPELAVGDWLIFSNMGASGQEGPATLNDTDQPPVYYTISTDDWFEMQEAGISLDDTMKNLSLVQYGL</sequence>
<dbReference type="InterPro" id="IPR022644">
    <property type="entry name" value="De-COase2_N"/>
</dbReference>
<dbReference type="InterPro" id="IPR022657">
    <property type="entry name" value="De-COase2_CS"/>
</dbReference>
<dbReference type="GO" id="GO:0042978">
    <property type="term" value="F:ornithine decarboxylase activator activity"/>
    <property type="evidence" value="ECO:0007669"/>
    <property type="project" value="TreeGrafter"/>
</dbReference>
<dbReference type="PANTHER" id="PTHR11482:SF7">
    <property type="entry name" value="ANTIZYME INHIBITOR 1"/>
    <property type="match status" value="1"/>
</dbReference>
<dbReference type="SUPFAM" id="SSF51419">
    <property type="entry name" value="PLP-binding barrel"/>
    <property type="match status" value="1"/>
</dbReference>
<dbReference type="GO" id="GO:0042177">
    <property type="term" value="P:negative regulation of protein catabolic process"/>
    <property type="evidence" value="ECO:0007669"/>
    <property type="project" value="TreeGrafter"/>
</dbReference>
<feature type="domain" description="Orn/DAP/Arg decarboxylase 2 N-terminal" evidence="1">
    <location>
        <begin position="201"/>
        <end position="256"/>
    </location>
</feature>
<dbReference type="GO" id="GO:0004586">
    <property type="term" value="F:ornithine decarboxylase activity"/>
    <property type="evidence" value="ECO:0007669"/>
    <property type="project" value="TreeGrafter"/>
</dbReference>
<dbReference type="SUPFAM" id="SSF50621">
    <property type="entry name" value="Alanine racemase C-terminal domain-like"/>
    <property type="match status" value="1"/>
</dbReference>
<dbReference type="Ensembl" id="ENSCCRT00015052022.1">
    <property type="protein sequence ID" value="ENSCCRP00015050336.1"/>
    <property type="gene ID" value="ENSCCRG00015020694.1"/>
</dbReference>
<dbReference type="InterPro" id="IPR000183">
    <property type="entry name" value="Orn/DAP/Arg_de-COase"/>
</dbReference>
<dbReference type="InterPro" id="IPR009006">
    <property type="entry name" value="Ala_racemase/Decarboxylase_C"/>
</dbReference>
<accession>A0A8C1VEL9</accession>
<dbReference type="PANTHER" id="PTHR11482">
    <property type="entry name" value="ARGININE/DIAMINOPIMELATE/ORNITHINE DECARBOXYLASE"/>
    <property type="match status" value="1"/>
</dbReference>
<reference evidence="2" key="1">
    <citation type="submission" date="2025-08" db="UniProtKB">
        <authorList>
            <consortium name="Ensembl"/>
        </authorList>
    </citation>
    <scope>IDENTIFICATION</scope>
</reference>
<dbReference type="Gene3D" id="3.20.20.10">
    <property type="entry name" value="Alanine racemase"/>
    <property type="match status" value="2"/>
</dbReference>
<evidence type="ECO:0000313" key="3">
    <source>
        <dbReference type="Proteomes" id="UP000694700"/>
    </source>
</evidence>
<organism evidence="2 3">
    <name type="scientific">Cyprinus carpio</name>
    <name type="common">Common carp</name>
    <dbReference type="NCBI Taxonomy" id="7962"/>
    <lineage>
        <taxon>Eukaryota</taxon>
        <taxon>Metazoa</taxon>
        <taxon>Chordata</taxon>
        <taxon>Craniata</taxon>
        <taxon>Vertebrata</taxon>
        <taxon>Euteleostomi</taxon>
        <taxon>Actinopterygii</taxon>
        <taxon>Neopterygii</taxon>
        <taxon>Teleostei</taxon>
        <taxon>Ostariophysi</taxon>
        <taxon>Cypriniformes</taxon>
        <taxon>Cyprinidae</taxon>
        <taxon>Cyprininae</taxon>
        <taxon>Cyprinus</taxon>
    </lineage>
</organism>
<dbReference type="GO" id="GO:1902269">
    <property type="term" value="P:positive regulation of polyamine transmembrane transport"/>
    <property type="evidence" value="ECO:0007669"/>
    <property type="project" value="TreeGrafter"/>
</dbReference>
<dbReference type="GO" id="GO:0005737">
    <property type="term" value="C:cytoplasm"/>
    <property type="evidence" value="ECO:0007669"/>
    <property type="project" value="TreeGrafter"/>
</dbReference>
<feature type="domain" description="Orn/DAP/Arg decarboxylase 2 N-terminal" evidence="1">
    <location>
        <begin position="46"/>
        <end position="193"/>
    </location>
</feature>
<evidence type="ECO:0000313" key="2">
    <source>
        <dbReference type="Ensembl" id="ENSCCRP00015050336.1"/>
    </source>
</evidence>
<proteinExistence type="predicted"/>
<dbReference type="AlphaFoldDB" id="A0A8C1VEL9"/>
<dbReference type="InterPro" id="IPR029066">
    <property type="entry name" value="PLP-binding_barrel"/>
</dbReference>
<name>A0A8C1VEL9_CYPCA</name>
<dbReference type="PRINTS" id="PR01179">
    <property type="entry name" value="ODADCRBXLASE"/>
</dbReference>
<evidence type="ECO:0000259" key="1">
    <source>
        <dbReference type="Pfam" id="PF02784"/>
    </source>
</evidence>
<dbReference type="GO" id="GO:0033387">
    <property type="term" value="P:putrescine biosynthetic process from arginine, via ornithine"/>
    <property type="evidence" value="ECO:0007669"/>
    <property type="project" value="TreeGrafter"/>
</dbReference>
<dbReference type="InterPro" id="IPR002433">
    <property type="entry name" value="Orn_de-COase"/>
</dbReference>
<dbReference type="Proteomes" id="UP000694700">
    <property type="component" value="Unplaced"/>
</dbReference>
<dbReference type="Gene3D" id="2.40.37.10">
    <property type="entry name" value="Lyase, Ornithine Decarboxylase, Chain A, domain 1"/>
    <property type="match status" value="1"/>
</dbReference>
<dbReference type="FunFam" id="2.40.37.10:FF:000005">
    <property type="entry name" value="Ornithine decarboxylase"/>
    <property type="match status" value="1"/>
</dbReference>
<protein>
    <submittedName>
        <fullName evidence="2">Antizyme inhibitor 1b</fullName>
    </submittedName>
</protein>
<dbReference type="PROSITE" id="PS00879">
    <property type="entry name" value="ODR_DC_2_2"/>
    <property type="match status" value="1"/>
</dbReference>
<dbReference type="Pfam" id="PF02784">
    <property type="entry name" value="Orn_Arg_deC_N"/>
    <property type="match status" value="2"/>
</dbReference>
<dbReference type="PRINTS" id="PR01182">
    <property type="entry name" value="ORNDCRBXLASE"/>
</dbReference>